<evidence type="ECO:0000313" key="2">
    <source>
        <dbReference type="Proteomes" id="UP000694888"/>
    </source>
</evidence>
<accession>A0ABM0JQA8</accession>
<protein>
    <submittedName>
        <fullName evidence="3">Uncharacterized protein C8orf76 homolog isoform X1</fullName>
    </submittedName>
</protein>
<feature type="region of interest" description="Disordered" evidence="1">
    <location>
        <begin position="264"/>
        <end position="284"/>
    </location>
</feature>
<sequence length="315" mass="35862">MDLQLGFDDEDLDCYRGSSEGDRHLPYNVKLCTPQWFENCASSVCNTSAPADPEELHNTLKFSGDFHYGQKQFSKAAKQYEAVLDVLPESNVSVAQDVRESLCRCYSHCGRHEESLNLAKQLVSELATEDIARQRQSLILYSSVCEMSGRWAECVEALERLCCIQPYYDKFWRQLGGAYMKLTSELSSINASDHTSSCTAGEYLELALTCFVRARLLLQSSLFRASDIIKERNKQLIEQTTETVNKLPLPEDQKEYANQCMMKSDTETVDSQNDEGTTQDLAKDSSAQVSNSKLFYEKFCSWIEQYHRNLQQSNT</sequence>
<dbReference type="PANTHER" id="PTHR31919:SF1">
    <property type="entry name" value="ZINC FINGERS AND HOMEOBOXES PROTEIN 1, ISOFORM 2"/>
    <property type="match status" value="1"/>
</dbReference>
<reference evidence="3" key="1">
    <citation type="submission" date="2025-08" db="UniProtKB">
        <authorList>
            <consortium name="RefSeq"/>
        </authorList>
    </citation>
    <scope>IDENTIFICATION</scope>
</reference>
<name>A0ABM0JQA8_APLCA</name>
<organism evidence="2 3">
    <name type="scientific">Aplysia californica</name>
    <name type="common">California sea hare</name>
    <dbReference type="NCBI Taxonomy" id="6500"/>
    <lineage>
        <taxon>Eukaryota</taxon>
        <taxon>Metazoa</taxon>
        <taxon>Spiralia</taxon>
        <taxon>Lophotrochozoa</taxon>
        <taxon>Mollusca</taxon>
        <taxon>Gastropoda</taxon>
        <taxon>Heterobranchia</taxon>
        <taxon>Euthyneura</taxon>
        <taxon>Tectipleura</taxon>
        <taxon>Aplysiida</taxon>
        <taxon>Aplysioidea</taxon>
        <taxon>Aplysiidae</taxon>
        <taxon>Aplysia</taxon>
    </lineage>
</organism>
<gene>
    <name evidence="3" type="primary">LOC101862416</name>
</gene>
<dbReference type="RefSeq" id="XP_005099025.1">
    <property type="nucleotide sequence ID" value="XM_005098968.3"/>
</dbReference>
<evidence type="ECO:0000256" key="1">
    <source>
        <dbReference type="SAM" id="MobiDB-lite"/>
    </source>
</evidence>
<dbReference type="Proteomes" id="UP000694888">
    <property type="component" value="Unplaced"/>
</dbReference>
<keyword evidence="2" id="KW-1185">Reference proteome</keyword>
<dbReference type="GeneID" id="101862416"/>
<dbReference type="SUPFAM" id="SSF48452">
    <property type="entry name" value="TPR-like"/>
    <property type="match status" value="1"/>
</dbReference>
<dbReference type="InterPro" id="IPR041404">
    <property type="entry name" value="DUF5588"/>
</dbReference>
<proteinExistence type="predicted"/>
<dbReference type="PANTHER" id="PTHR31919">
    <property type="entry name" value="ZINC FINGERS AND HOMEOBOXES PROTEIN 1, ISOFORM 2"/>
    <property type="match status" value="1"/>
</dbReference>
<dbReference type="InterPro" id="IPR011990">
    <property type="entry name" value="TPR-like_helical_dom_sf"/>
</dbReference>
<dbReference type="Pfam" id="PF17826">
    <property type="entry name" value="DUF5588"/>
    <property type="match status" value="1"/>
</dbReference>
<dbReference type="Gene3D" id="1.25.40.10">
    <property type="entry name" value="Tetratricopeptide repeat domain"/>
    <property type="match status" value="1"/>
</dbReference>
<evidence type="ECO:0000313" key="3">
    <source>
        <dbReference type="RefSeq" id="XP_005099025.1"/>
    </source>
</evidence>
<feature type="compositionally biased region" description="Polar residues" evidence="1">
    <location>
        <begin position="269"/>
        <end position="284"/>
    </location>
</feature>